<feature type="transmembrane region" description="Helical" evidence="1">
    <location>
        <begin position="41"/>
        <end position="60"/>
    </location>
</feature>
<organism evidence="2 3">
    <name type="scientific">Halopenitus persicus</name>
    <dbReference type="NCBI Taxonomy" id="1048396"/>
    <lineage>
        <taxon>Archaea</taxon>
        <taxon>Methanobacteriati</taxon>
        <taxon>Methanobacteriota</taxon>
        <taxon>Stenosarchaea group</taxon>
        <taxon>Halobacteria</taxon>
        <taxon>Halobacteriales</taxon>
        <taxon>Haloferacaceae</taxon>
        <taxon>Halopenitus</taxon>
    </lineage>
</organism>
<accession>A0A1H3KZW5</accession>
<evidence type="ECO:0000256" key="1">
    <source>
        <dbReference type="SAM" id="Phobius"/>
    </source>
</evidence>
<protein>
    <submittedName>
        <fullName evidence="2">Uncharacterized protein</fullName>
    </submittedName>
</protein>
<sequence length="80" mass="9111">MSEMRKRKLQKVAGKDKTTVMLVSFLLTPVGYLMVDETMYAVINLLTGNYFFLGWLIVPFHTKGIIESARQELDQAGVAW</sequence>
<evidence type="ECO:0000313" key="2">
    <source>
        <dbReference type="EMBL" id="SDY57175.1"/>
    </source>
</evidence>
<proteinExistence type="predicted"/>
<keyword evidence="1" id="KW-1133">Transmembrane helix</keyword>
<gene>
    <name evidence="2" type="ORF">SAMN05216564_106214</name>
</gene>
<name>A0A1H3KZW5_9EURY</name>
<evidence type="ECO:0000313" key="3">
    <source>
        <dbReference type="Proteomes" id="UP000199079"/>
    </source>
</evidence>
<keyword evidence="3" id="KW-1185">Reference proteome</keyword>
<feature type="transmembrane region" description="Helical" evidence="1">
    <location>
        <begin position="20"/>
        <end position="35"/>
    </location>
</feature>
<reference evidence="3" key="1">
    <citation type="submission" date="2016-10" db="EMBL/GenBank/DDBJ databases">
        <authorList>
            <person name="Varghese N."/>
            <person name="Submissions S."/>
        </authorList>
    </citation>
    <scope>NUCLEOTIDE SEQUENCE [LARGE SCALE GENOMIC DNA]</scope>
    <source>
        <strain evidence="3">DC30,IBRC 10041,KCTC 4046</strain>
    </source>
</reference>
<dbReference type="AlphaFoldDB" id="A0A1H3KZW5"/>
<keyword evidence="1" id="KW-0472">Membrane</keyword>
<dbReference type="Proteomes" id="UP000199079">
    <property type="component" value="Unassembled WGS sequence"/>
</dbReference>
<dbReference type="EMBL" id="FNPC01000006">
    <property type="protein sequence ID" value="SDY57175.1"/>
    <property type="molecule type" value="Genomic_DNA"/>
</dbReference>
<keyword evidence="1" id="KW-0812">Transmembrane</keyword>